<dbReference type="AlphaFoldDB" id="A0A0E9W596"/>
<name>A0A0E9W596_ANGAN</name>
<sequence length="20" mass="2155">MEESISAPHPPQCCPSHSMS</sequence>
<proteinExistence type="predicted"/>
<evidence type="ECO:0000256" key="1">
    <source>
        <dbReference type="SAM" id="MobiDB-lite"/>
    </source>
</evidence>
<reference evidence="2" key="1">
    <citation type="submission" date="2014-11" db="EMBL/GenBank/DDBJ databases">
        <authorList>
            <person name="Amaro Gonzalez C."/>
        </authorList>
    </citation>
    <scope>NUCLEOTIDE SEQUENCE</scope>
</reference>
<organism evidence="2">
    <name type="scientific">Anguilla anguilla</name>
    <name type="common">European freshwater eel</name>
    <name type="synonym">Muraena anguilla</name>
    <dbReference type="NCBI Taxonomy" id="7936"/>
    <lineage>
        <taxon>Eukaryota</taxon>
        <taxon>Metazoa</taxon>
        <taxon>Chordata</taxon>
        <taxon>Craniata</taxon>
        <taxon>Vertebrata</taxon>
        <taxon>Euteleostomi</taxon>
        <taxon>Actinopterygii</taxon>
        <taxon>Neopterygii</taxon>
        <taxon>Teleostei</taxon>
        <taxon>Anguilliformes</taxon>
        <taxon>Anguillidae</taxon>
        <taxon>Anguilla</taxon>
    </lineage>
</organism>
<accession>A0A0E9W596</accession>
<reference evidence="2" key="2">
    <citation type="journal article" date="2015" name="Fish Shellfish Immunol.">
        <title>Early steps in the European eel (Anguilla anguilla)-Vibrio vulnificus interaction in the gills: Role of the RtxA13 toxin.</title>
        <authorList>
            <person name="Callol A."/>
            <person name="Pajuelo D."/>
            <person name="Ebbesson L."/>
            <person name="Teles M."/>
            <person name="MacKenzie S."/>
            <person name="Amaro C."/>
        </authorList>
    </citation>
    <scope>NUCLEOTIDE SEQUENCE</scope>
</reference>
<protein>
    <submittedName>
        <fullName evidence="2">Uncharacterized protein</fullName>
    </submittedName>
</protein>
<evidence type="ECO:0000313" key="2">
    <source>
        <dbReference type="EMBL" id="JAH84730.1"/>
    </source>
</evidence>
<dbReference type="EMBL" id="GBXM01023847">
    <property type="protein sequence ID" value="JAH84730.1"/>
    <property type="molecule type" value="Transcribed_RNA"/>
</dbReference>
<feature type="region of interest" description="Disordered" evidence="1">
    <location>
        <begin position="1"/>
        <end position="20"/>
    </location>
</feature>